<feature type="domain" description="Resolvase/invertase-type recombinase catalytic" evidence="5">
    <location>
        <begin position="2"/>
        <end position="154"/>
    </location>
</feature>
<name>A0ABU9H1X9_9GAMM</name>
<evidence type="ECO:0000256" key="4">
    <source>
        <dbReference type="PROSITE-ProRule" id="PRU10137"/>
    </source>
</evidence>
<dbReference type="PANTHER" id="PTHR30461">
    <property type="entry name" value="DNA-INVERTASE FROM LAMBDOID PROPHAGE"/>
    <property type="match status" value="1"/>
</dbReference>
<comment type="caution">
    <text evidence="6">The sequence shown here is derived from an EMBL/GenBank/DDBJ whole genome shotgun (WGS) entry which is preliminary data.</text>
</comment>
<evidence type="ECO:0000313" key="6">
    <source>
        <dbReference type="EMBL" id="MEL0655798.1"/>
    </source>
</evidence>
<dbReference type="SUPFAM" id="SSF53041">
    <property type="entry name" value="Resolvase-like"/>
    <property type="match status" value="1"/>
</dbReference>
<dbReference type="PROSITE" id="PS00397">
    <property type="entry name" value="RECOMBINASES_1"/>
    <property type="match status" value="1"/>
</dbReference>
<dbReference type="Pfam" id="PF00239">
    <property type="entry name" value="Resolvase"/>
    <property type="match status" value="1"/>
</dbReference>
<keyword evidence="1" id="KW-0229">DNA integration</keyword>
<evidence type="ECO:0000256" key="3">
    <source>
        <dbReference type="ARBA" id="ARBA00023172"/>
    </source>
</evidence>
<dbReference type="InterPro" id="IPR006118">
    <property type="entry name" value="Recombinase_CS"/>
</dbReference>
<evidence type="ECO:0000313" key="7">
    <source>
        <dbReference type="Proteomes" id="UP001371391"/>
    </source>
</evidence>
<dbReference type="RefSeq" id="WP_341602995.1">
    <property type="nucleotide sequence ID" value="NZ_JBAKAW010000010.1"/>
</dbReference>
<keyword evidence="2" id="KW-0238">DNA-binding</keyword>
<reference evidence="6 7" key="1">
    <citation type="submission" date="2024-02" db="EMBL/GenBank/DDBJ databases">
        <title>Bacteria isolated from the canopy kelp, Nereocystis luetkeana.</title>
        <authorList>
            <person name="Pfister C.A."/>
            <person name="Younker I.T."/>
            <person name="Light S.H."/>
        </authorList>
    </citation>
    <scope>NUCLEOTIDE SEQUENCE [LARGE SCALE GENOMIC DNA]</scope>
    <source>
        <strain evidence="6 7">TI.1.03</strain>
    </source>
</reference>
<feature type="active site" description="O-(5'-phospho-DNA)-serine intermediate" evidence="4">
    <location>
        <position position="10"/>
    </location>
</feature>
<accession>A0ABU9H1X9</accession>
<dbReference type="SMART" id="SM00857">
    <property type="entry name" value="Resolvase"/>
    <property type="match status" value="1"/>
</dbReference>
<evidence type="ECO:0000256" key="1">
    <source>
        <dbReference type="ARBA" id="ARBA00022908"/>
    </source>
</evidence>
<dbReference type="Proteomes" id="UP001371391">
    <property type="component" value="Unassembled WGS sequence"/>
</dbReference>
<proteinExistence type="predicted"/>
<evidence type="ECO:0000259" key="5">
    <source>
        <dbReference type="PROSITE" id="PS51736"/>
    </source>
</evidence>
<protein>
    <submittedName>
        <fullName evidence="6">Recombinase family protein</fullName>
    </submittedName>
</protein>
<dbReference type="PANTHER" id="PTHR30461:SF25">
    <property type="entry name" value="RESOLVASE-RELATED"/>
    <property type="match status" value="1"/>
</dbReference>
<dbReference type="PROSITE" id="PS51736">
    <property type="entry name" value="RECOMBINASES_3"/>
    <property type="match status" value="1"/>
</dbReference>
<keyword evidence="3" id="KW-0233">DNA recombination</keyword>
<sequence length="206" mass="23299">MNTRIYLRASTKEQDAKRAEQHLLSFCGTHKLNVVARYVENYTGTQLERPMLGKLLSESSKGEVLLVESVDRLSRLSFDKWQELKQIINEKGLRLVVVDLPTTHTLLSGDELTSNILSIINNMLLDIMATMARIENDKRKERIMQGQQRAKAAGKVIGGRSKNLEIRERLAGYLEKGLSVEDMAKLTGCSKATVFRVKKEFGQNSF</sequence>
<evidence type="ECO:0000256" key="2">
    <source>
        <dbReference type="ARBA" id="ARBA00023125"/>
    </source>
</evidence>
<keyword evidence="7" id="KW-1185">Reference proteome</keyword>
<dbReference type="InterPro" id="IPR036162">
    <property type="entry name" value="Resolvase-like_N_sf"/>
</dbReference>
<dbReference type="InterPro" id="IPR006119">
    <property type="entry name" value="Resolv_N"/>
</dbReference>
<dbReference type="EMBL" id="JBAKAW010000010">
    <property type="protein sequence ID" value="MEL0655798.1"/>
    <property type="molecule type" value="Genomic_DNA"/>
</dbReference>
<organism evidence="6 7">
    <name type="scientific">Pseudoalteromonas issachenkonii</name>
    <dbReference type="NCBI Taxonomy" id="152297"/>
    <lineage>
        <taxon>Bacteria</taxon>
        <taxon>Pseudomonadati</taxon>
        <taxon>Pseudomonadota</taxon>
        <taxon>Gammaproteobacteria</taxon>
        <taxon>Alteromonadales</taxon>
        <taxon>Pseudoalteromonadaceae</taxon>
        <taxon>Pseudoalteromonas</taxon>
    </lineage>
</organism>
<dbReference type="PROSITE" id="PS00398">
    <property type="entry name" value="RECOMBINASES_2"/>
    <property type="match status" value="1"/>
</dbReference>
<dbReference type="InterPro" id="IPR050639">
    <property type="entry name" value="SSR_resolvase"/>
</dbReference>
<dbReference type="Gene3D" id="3.40.50.1390">
    <property type="entry name" value="Resolvase, N-terminal catalytic domain"/>
    <property type="match status" value="1"/>
</dbReference>
<gene>
    <name evidence="6" type="ORF">V6257_12195</name>
</gene>